<dbReference type="Proteomes" id="UP001642484">
    <property type="component" value="Unassembled WGS sequence"/>
</dbReference>
<dbReference type="EMBL" id="CAXAMN010028373">
    <property type="protein sequence ID" value="CAK9116354.1"/>
    <property type="molecule type" value="Genomic_DNA"/>
</dbReference>
<evidence type="ECO:0000256" key="1">
    <source>
        <dbReference type="SAM" id="MobiDB-lite"/>
    </source>
</evidence>
<gene>
    <name evidence="2" type="ORF">CCMP2556_LOCUS53964</name>
</gene>
<feature type="region of interest" description="Disordered" evidence="1">
    <location>
        <begin position="1"/>
        <end position="22"/>
    </location>
</feature>
<evidence type="ECO:0000313" key="2">
    <source>
        <dbReference type="EMBL" id="CAK9116354.1"/>
    </source>
</evidence>
<protein>
    <submittedName>
        <fullName evidence="2">Uncharacterized protein</fullName>
    </submittedName>
</protein>
<organism evidence="2 3">
    <name type="scientific">Durusdinium trenchii</name>
    <dbReference type="NCBI Taxonomy" id="1381693"/>
    <lineage>
        <taxon>Eukaryota</taxon>
        <taxon>Sar</taxon>
        <taxon>Alveolata</taxon>
        <taxon>Dinophyceae</taxon>
        <taxon>Suessiales</taxon>
        <taxon>Symbiodiniaceae</taxon>
        <taxon>Durusdinium</taxon>
    </lineage>
</organism>
<accession>A0ABP0SVW0</accession>
<comment type="caution">
    <text evidence="2">The sequence shown here is derived from an EMBL/GenBank/DDBJ whole genome shotgun (WGS) entry which is preliminary data.</text>
</comment>
<reference evidence="2 3" key="1">
    <citation type="submission" date="2024-02" db="EMBL/GenBank/DDBJ databases">
        <authorList>
            <person name="Chen Y."/>
            <person name="Shah S."/>
            <person name="Dougan E. K."/>
            <person name="Thang M."/>
            <person name="Chan C."/>
        </authorList>
    </citation>
    <scope>NUCLEOTIDE SEQUENCE [LARGE SCALE GENOMIC DNA]</scope>
</reference>
<evidence type="ECO:0000313" key="3">
    <source>
        <dbReference type="Proteomes" id="UP001642484"/>
    </source>
</evidence>
<sequence>MPSAVSMSVTPTGTQDKSQGDCSTGQLLHLRGSFDLRRGSWRCATTAAPCVRGMVDYELCKQRDEAQRQARPHLFFDSQRHVAEMKAKLAADPDFDVMHNPSVSSSDVSTSTIAKSCAGSSTFVDLLKRQYGQV</sequence>
<proteinExistence type="predicted"/>
<keyword evidence="3" id="KW-1185">Reference proteome</keyword>
<name>A0ABP0SVW0_9DINO</name>